<sequence>MDFDEKDEKILKHLLVDARQSARQLAHKLNVSTVTMISRIKKLEQKKIIEGYTVRLNHGTLGYDITGIIEVTTTKGKMVEIEDEIAKVENVCAVYDITGTADIMVIGKFKDRKSLSAFVKKISSIPNVENTITHLVLNTVKEDYRFI</sequence>
<name>A0AC60W0A4_9ARCH</name>
<dbReference type="EMBL" id="JACEMZ010000078">
    <property type="protein sequence ID" value="MBA4453130.1"/>
    <property type="molecule type" value="Genomic_DNA"/>
</dbReference>
<comment type="caution">
    <text evidence="1">The sequence shown here is derived from an EMBL/GenBank/DDBJ whole genome shotgun (WGS) entry which is preliminary data.</text>
</comment>
<evidence type="ECO:0000313" key="2">
    <source>
        <dbReference type="Proteomes" id="UP000559653"/>
    </source>
</evidence>
<protein>
    <submittedName>
        <fullName evidence="1">Lrp/AsnC family transcriptional regulator</fullName>
    </submittedName>
</protein>
<reference evidence="1 2" key="1">
    <citation type="journal article" date="2020" name="Appl. Environ. Microbiol.">
        <title>Genomic Characteristics of a Novel Species of Ammonia-Oxidizing Archaea from the Jiulong River Estuary.</title>
        <authorList>
            <person name="Zou D."/>
            <person name="Wan R."/>
            <person name="Han L."/>
            <person name="Xu M.N."/>
            <person name="Liu Y."/>
            <person name="Liu H."/>
            <person name="Kao S.J."/>
            <person name="Li M."/>
        </authorList>
    </citation>
    <scope>NUCLEOTIDE SEQUENCE [LARGE SCALE GENOMIC DNA]</scope>
    <source>
        <strain evidence="1">W1bin1</strain>
    </source>
</reference>
<organism evidence="1 2">
    <name type="scientific">Candidatus Nitrosomaritimum aestuariumsis</name>
    <dbReference type="NCBI Taxonomy" id="3342354"/>
    <lineage>
        <taxon>Archaea</taxon>
        <taxon>Nitrososphaerota</taxon>
        <taxon>Nitrososphaeria</taxon>
        <taxon>Nitrosopumilales</taxon>
        <taxon>Nitrosopumilaceae</taxon>
        <taxon>Candidatus Nitrosomaritimum</taxon>
    </lineage>
</organism>
<evidence type="ECO:0000313" key="1">
    <source>
        <dbReference type="EMBL" id="MBA4453130.1"/>
    </source>
</evidence>
<gene>
    <name evidence="1" type="ORF">H2B03_08225</name>
</gene>
<accession>A0AC60W0A4</accession>
<dbReference type="Proteomes" id="UP000559653">
    <property type="component" value="Unassembled WGS sequence"/>
</dbReference>
<proteinExistence type="predicted"/>